<name>A0ABT4LKG0_9PROT</name>
<keyword evidence="1" id="KW-0472">Membrane</keyword>
<feature type="transmembrane region" description="Helical" evidence="1">
    <location>
        <begin position="7"/>
        <end position="28"/>
    </location>
</feature>
<reference evidence="2" key="1">
    <citation type="submission" date="2022-12" db="EMBL/GenBank/DDBJ databases">
        <title>Bacterial isolates from different developmental stages of Nematostella vectensis.</title>
        <authorList>
            <person name="Fraune S."/>
        </authorList>
    </citation>
    <scope>NUCLEOTIDE SEQUENCE</scope>
    <source>
        <strain evidence="2">G21630-S1</strain>
    </source>
</reference>
<evidence type="ECO:0000256" key="1">
    <source>
        <dbReference type="SAM" id="Phobius"/>
    </source>
</evidence>
<comment type="caution">
    <text evidence="2">The sequence shown here is derived from an EMBL/GenBank/DDBJ whole genome shotgun (WGS) entry which is preliminary data.</text>
</comment>
<gene>
    <name evidence="2" type="ORF">O4H49_12330</name>
</gene>
<dbReference type="EMBL" id="JAPWGY010000003">
    <property type="protein sequence ID" value="MCZ4281571.1"/>
    <property type="molecule type" value="Genomic_DNA"/>
</dbReference>
<dbReference type="Proteomes" id="UP001069802">
    <property type="component" value="Unassembled WGS sequence"/>
</dbReference>
<accession>A0ABT4LKG0</accession>
<keyword evidence="3" id="KW-1185">Reference proteome</keyword>
<sequence>MAMVFRLLGWLFLAIAVVSVAFDIFVFVEQGSFHFSLLGENWYAVHPSSQPLVQSAIERHVSEALWQYVLFPITLLPTVVIGTILGGLFTILSSIYQPRRRR</sequence>
<keyword evidence="1" id="KW-1133">Transmembrane helix</keyword>
<dbReference type="RefSeq" id="WP_269423716.1">
    <property type="nucleotide sequence ID" value="NZ_JAPWGY010000003.1"/>
</dbReference>
<keyword evidence="1" id="KW-0812">Transmembrane</keyword>
<evidence type="ECO:0000313" key="3">
    <source>
        <dbReference type="Proteomes" id="UP001069802"/>
    </source>
</evidence>
<protein>
    <submittedName>
        <fullName evidence="2">Uncharacterized protein</fullName>
    </submittedName>
</protein>
<proteinExistence type="predicted"/>
<evidence type="ECO:0000313" key="2">
    <source>
        <dbReference type="EMBL" id="MCZ4281571.1"/>
    </source>
</evidence>
<organism evidence="2 3">
    <name type="scientific">Kiloniella laminariae</name>
    <dbReference type="NCBI Taxonomy" id="454162"/>
    <lineage>
        <taxon>Bacteria</taxon>
        <taxon>Pseudomonadati</taxon>
        <taxon>Pseudomonadota</taxon>
        <taxon>Alphaproteobacteria</taxon>
        <taxon>Rhodospirillales</taxon>
        <taxon>Kiloniellaceae</taxon>
        <taxon>Kiloniella</taxon>
    </lineage>
</organism>
<feature type="transmembrane region" description="Helical" evidence="1">
    <location>
        <begin position="69"/>
        <end position="92"/>
    </location>
</feature>